<dbReference type="RefSeq" id="WP_294180662.1">
    <property type="nucleotide sequence ID" value="NZ_JBGFFE010000001.1"/>
</dbReference>
<keyword evidence="3" id="KW-1185">Reference proteome</keyword>
<keyword evidence="1" id="KW-0812">Transmembrane</keyword>
<protein>
    <recommendedName>
        <fullName evidence="4">DUF3784 domain-containing protein</fullName>
    </recommendedName>
</protein>
<sequence>MSIENVVTIMLFGAYNSIEQFLRYNDVKKRGLRRRTKKKIGLVALSIGVGFLMTVIIPIWGWIIAAGAGLIYCGWYLIEHHK</sequence>
<evidence type="ECO:0000256" key="1">
    <source>
        <dbReference type="SAM" id="Phobius"/>
    </source>
</evidence>
<name>A0ABV4DSE4_9CLOT</name>
<dbReference type="EMBL" id="JBGFFE010000001">
    <property type="protein sequence ID" value="MEY8762165.1"/>
    <property type="molecule type" value="Genomic_DNA"/>
</dbReference>
<gene>
    <name evidence="2" type="ORF">AB8S09_00700</name>
</gene>
<accession>A0ABV4DSE4</accession>
<proteinExistence type="predicted"/>
<feature type="transmembrane region" description="Helical" evidence="1">
    <location>
        <begin position="40"/>
        <end position="56"/>
    </location>
</feature>
<keyword evidence="1" id="KW-0472">Membrane</keyword>
<keyword evidence="1" id="KW-1133">Transmembrane helix</keyword>
<evidence type="ECO:0000313" key="2">
    <source>
        <dbReference type="EMBL" id="MEY8762165.1"/>
    </source>
</evidence>
<comment type="caution">
    <text evidence="2">The sequence shown here is derived from an EMBL/GenBank/DDBJ whole genome shotgun (WGS) entry which is preliminary data.</text>
</comment>
<evidence type="ECO:0000313" key="3">
    <source>
        <dbReference type="Proteomes" id="UP001565220"/>
    </source>
</evidence>
<organism evidence="2 3">
    <name type="scientific">Clostridium lapidicellarium</name>
    <dbReference type="NCBI Taxonomy" id="3240931"/>
    <lineage>
        <taxon>Bacteria</taxon>
        <taxon>Bacillati</taxon>
        <taxon>Bacillota</taxon>
        <taxon>Clostridia</taxon>
        <taxon>Eubacteriales</taxon>
        <taxon>Clostridiaceae</taxon>
        <taxon>Clostridium</taxon>
    </lineage>
</organism>
<reference evidence="2 3" key="1">
    <citation type="submission" date="2024-08" db="EMBL/GenBank/DDBJ databases">
        <title>Clostridium lapicellarii sp. nov., and Clostridium renhuaiense sp. nov., two species isolated from the mud in a fermentation cellar used for producing sauce-flavour Chinese liquors.</title>
        <authorList>
            <person name="Yang F."/>
            <person name="Wang H."/>
            <person name="Chen L.Q."/>
            <person name="Zhou N."/>
            <person name="Lu J.J."/>
            <person name="Pu X.X."/>
            <person name="Wan B."/>
            <person name="Wang L."/>
            <person name="Liu S.J."/>
        </authorList>
    </citation>
    <scope>NUCLEOTIDE SEQUENCE [LARGE SCALE GENOMIC DNA]</scope>
    <source>
        <strain evidence="2 3">MT-113</strain>
    </source>
</reference>
<evidence type="ECO:0008006" key="4">
    <source>
        <dbReference type="Google" id="ProtNLM"/>
    </source>
</evidence>
<dbReference type="Proteomes" id="UP001565220">
    <property type="component" value="Unassembled WGS sequence"/>
</dbReference>